<keyword evidence="2" id="KW-0812">Transmembrane</keyword>
<name>A0ABU1UKC8_9ACTN</name>
<feature type="region of interest" description="Disordered" evidence="1">
    <location>
        <begin position="1"/>
        <end position="21"/>
    </location>
</feature>
<reference evidence="3 4" key="1">
    <citation type="submission" date="2023-07" db="EMBL/GenBank/DDBJ databases">
        <title>Sorghum-associated microbial communities from plants grown in Nebraska, USA.</title>
        <authorList>
            <person name="Schachtman D."/>
        </authorList>
    </citation>
    <scope>NUCLEOTIDE SEQUENCE [LARGE SCALE GENOMIC DNA]</scope>
    <source>
        <strain evidence="3 4">BE248</strain>
    </source>
</reference>
<evidence type="ECO:0000256" key="2">
    <source>
        <dbReference type="SAM" id="Phobius"/>
    </source>
</evidence>
<dbReference type="Proteomes" id="UP001257739">
    <property type="component" value="Unassembled WGS sequence"/>
</dbReference>
<organism evidence="3 4">
    <name type="scientific">Aeromicrobium panaciterrae</name>
    <dbReference type="NCBI Taxonomy" id="363861"/>
    <lineage>
        <taxon>Bacteria</taxon>
        <taxon>Bacillati</taxon>
        <taxon>Actinomycetota</taxon>
        <taxon>Actinomycetes</taxon>
        <taxon>Propionibacteriales</taxon>
        <taxon>Nocardioidaceae</taxon>
        <taxon>Aeromicrobium</taxon>
    </lineage>
</organism>
<gene>
    <name evidence="3" type="ORF">J2X11_000449</name>
</gene>
<feature type="transmembrane region" description="Helical" evidence="2">
    <location>
        <begin position="61"/>
        <end position="81"/>
    </location>
</feature>
<evidence type="ECO:0000313" key="3">
    <source>
        <dbReference type="EMBL" id="MDR7085610.1"/>
    </source>
</evidence>
<keyword evidence="4" id="KW-1185">Reference proteome</keyword>
<evidence type="ECO:0000313" key="4">
    <source>
        <dbReference type="Proteomes" id="UP001257739"/>
    </source>
</evidence>
<feature type="transmembrane region" description="Helical" evidence="2">
    <location>
        <begin position="126"/>
        <end position="143"/>
    </location>
</feature>
<proteinExistence type="predicted"/>
<dbReference type="RefSeq" id="WP_309966243.1">
    <property type="nucleotide sequence ID" value="NZ_JAVDWH010000001.1"/>
</dbReference>
<dbReference type="EMBL" id="JAVDWH010000001">
    <property type="protein sequence ID" value="MDR7085610.1"/>
    <property type="molecule type" value="Genomic_DNA"/>
</dbReference>
<evidence type="ECO:0000256" key="1">
    <source>
        <dbReference type="SAM" id="MobiDB-lite"/>
    </source>
</evidence>
<protein>
    <submittedName>
        <fullName evidence="3">Uncharacterized protein</fullName>
    </submittedName>
</protein>
<keyword evidence="2" id="KW-1133">Transmembrane helix</keyword>
<sequence>MTVDIEPQQRTSGGAADSDHPLRPLKELGSFGWLAIVAAASLAAGAIHATAIGAHSEHRQAALIFTLTAVVQLGVGVSALMRPGPGLLTLGAMANVGAVLGWILAKTVGLPFEGLDTAEPLQRADTLAAILATLAALAAMAHLRTFGTARLIRHPLVTATVALAVAALSVPGMLATGGHSHAGSEDHAHSNVAKPYDPALPIDLSGTPGVTLQQQAAAENLIAITLLRLPQFSDASKLEAQGFKSIGDGFSGFEHYMNVDNMSDGNILDPDHPESLVYDTTQTPKKLVSAMFMMNPGDTLDDVPELGGRLTQWHIHDNLCFADGKVVGLINPGQPCPPGSSIGGAVPMIHVWIEAHRCGPFSALDGVAAGSVKKGEVTLCDHKHGAV</sequence>
<accession>A0ABU1UKC8</accession>
<comment type="caution">
    <text evidence="3">The sequence shown here is derived from an EMBL/GenBank/DDBJ whole genome shotgun (WGS) entry which is preliminary data.</text>
</comment>
<feature type="transmembrane region" description="Helical" evidence="2">
    <location>
        <begin position="155"/>
        <end position="175"/>
    </location>
</feature>
<feature type="transmembrane region" description="Helical" evidence="2">
    <location>
        <begin position="87"/>
        <end position="105"/>
    </location>
</feature>
<keyword evidence="2" id="KW-0472">Membrane</keyword>
<feature type="transmembrane region" description="Helical" evidence="2">
    <location>
        <begin position="31"/>
        <end position="54"/>
    </location>
</feature>